<evidence type="ECO:0000313" key="2">
    <source>
        <dbReference type="Proteomes" id="UP000827872"/>
    </source>
</evidence>
<keyword evidence="2" id="KW-1185">Reference proteome</keyword>
<reference evidence="1" key="1">
    <citation type="submission" date="2021-08" db="EMBL/GenBank/DDBJ databases">
        <title>The first chromosome-level gecko genome reveals the dynamic sex chromosomes of Neotropical dwarf geckos (Sphaerodactylidae: Sphaerodactylus).</title>
        <authorList>
            <person name="Pinto B.J."/>
            <person name="Keating S.E."/>
            <person name="Gamble T."/>
        </authorList>
    </citation>
    <scope>NUCLEOTIDE SEQUENCE</scope>
    <source>
        <strain evidence="1">TG3544</strain>
    </source>
</reference>
<evidence type="ECO:0000313" key="1">
    <source>
        <dbReference type="EMBL" id="KAH7988837.1"/>
    </source>
</evidence>
<proteinExistence type="predicted"/>
<protein>
    <submittedName>
        <fullName evidence="1">Uncharacterized protein</fullName>
    </submittedName>
</protein>
<comment type="caution">
    <text evidence="1">The sequence shown here is derived from an EMBL/GenBank/DDBJ whole genome shotgun (WGS) entry which is preliminary data.</text>
</comment>
<dbReference type="EMBL" id="CM037623">
    <property type="protein sequence ID" value="KAH7988837.1"/>
    <property type="molecule type" value="Genomic_DNA"/>
</dbReference>
<sequence>MAAGLPLLLLVWCLGGSPLLAAGHGAPSEDAVAEHMRRLYDRSRGRPHHPAAAPLRQGNTVRGFRALPAAFSKGLGPSTLVGPQTLPFQELAECHQPRAQLDLLSMSKGPPDLLGHGAHLQASHLASQSQMHWVGPHSSVPLIKASVLHCAGAEVRGTCTAHDVEVVSRGSEDTTAGYELPSVALTGGAIHCYDRLKQVQKHPLVCLAFTGQNYSR</sequence>
<gene>
    <name evidence="1" type="ORF">K3G42_022747</name>
</gene>
<organism evidence="1 2">
    <name type="scientific">Sphaerodactylus townsendi</name>
    <dbReference type="NCBI Taxonomy" id="933632"/>
    <lineage>
        <taxon>Eukaryota</taxon>
        <taxon>Metazoa</taxon>
        <taxon>Chordata</taxon>
        <taxon>Craniata</taxon>
        <taxon>Vertebrata</taxon>
        <taxon>Euteleostomi</taxon>
        <taxon>Lepidosauria</taxon>
        <taxon>Squamata</taxon>
        <taxon>Bifurcata</taxon>
        <taxon>Gekkota</taxon>
        <taxon>Sphaerodactylidae</taxon>
        <taxon>Sphaerodactylus</taxon>
    </lineage>
</organism>
<accession>A0ACB8E8S6</accession>
<dbReference type="Proteomes" id="UP000827872">
    <property type="component" value="Linkage Group LG10"/>
</dbReference>
<name>A0ACB8E8S6_9SAUR</name>